<dbReference type="AlphaFoldDB" id="A0A6L5X374"/>
<evidence type="ECO:0000313" key="2">
    <source>
        <dbReference type="EMBL" id="MSS13823.1"/>
    </source>
</evidence>
<reference evidence="2 3" key="1">
    <citation type="submission" date="2019-08" db="EMBL/GenBank/DDBJ databases">
        <title>In-depth cultivation of the pig gut microbiome towards novel bacterial diversity and tailored functional studies.</title>
        <authorList>
            <person name="Wylensek D."/>
            <person name="Hitch T.C.A."/>
            <person name="Clavel T."/>
        </authorList>
    </citation>
    <scope>NUCLEOTIDE SEQUENCE [LARGE SCALE GENOMIC DNA]</scope>
    <source>
        <strain evidence="2 3">Oil+RF-744-WCA-WT-11</strain>
    </source>
</reference>
<dbReference type="RefSeq" id="WP_154522352.1">
    <property type="nucleotide sequence ID" value="NZ_VULZ01000001.1"/>
</dbReference>
<proteinExistence type="predicted"/>
<keyword evidence="1" id="KW-1133">Transmembrane helix</keyword>
<evidence type="ECO:0000313" key="3">
    <source>
        <dbReference type="Proteomes" id="UP000481852"/>
    </source>
</evidence>
<accession>A0A6L5X374</accession>
<feature type="transmembrane region" description="Helical" evidence="1">
    <location>
        <begin position="26"/>
        <end position="46"/>
    </location>
</feature>
<dbReference type="InterPro" id="IPR024414">
    <property type="entry name" value="Uncharacterised_PrgI"/>
</dbReference>
<keyword evidence="1" id="KW-0472">Membrane</keyword>
<feature type="transmembrane region" description="Helical" evidence="1">
    <location>
        <begin position="52"/>
        <end position="69"/>
    </location>
</feature>
<sequence>MAYVSVPKDLTKVKNKVAFNLTKRQIICLGIAAVIGLPFYFLTRGVIGNSNAATGMVLLMLPAFLFAMYEKDGMPLEKVLMNIIAVRFLKPDIRRYETENIYEMKIVSKKIINKKKNPQAAVKKGGQKRVRK</sequence>
<gene>
    <name evidence="2" type="ORF">FYJ35_01995</name>
</gene>
<dbReference type="Pfam" id="PF12666">
    <property type="entry name" value="PrgI"/>
    <property type="match status" value="1"/>
</dbReference>
<dbReference type="EMBL" id="VULZ01000001">
    <property type="protein sequence ID" value="MSS13823.1"/>
    <property type="molecule type" value="Genomic_DNA"/>
</dbReference>
<keyword evidence="3" id="KW-1185">Reference proteome</keyword>
<name>A0A6L5X374_9FIRM</name>
<evidence type="ECO:0000256" key="1">
    <source>
        <dbReference type="SAM" id="Phobius"/>
    </source>
</evidence>
<comment type="caution">
    <text evidence="2">The sequence shown here is derived from an EMBL/GenBank/DDBJ whole genome shotgun (WGS) entry which is preliminary data.</text>
</comment>
<dbReference type="Proteomes" id="UP000481852">
    <property type="component" value="Unassembled WGS sequence"/>
</dbReference>
<organism evidence="2 3">
    <name type="scientific">Porcincola intestinalis</name>
    <dbReference type="NCBI Taxonomy" id="2606632"/>
    <lineage>
        <taxon>Bacteria</taxon>
        <taxon>Bacillati</taxon>
        <taxon>Bacillota</taxon>
        <taxon>Clostridia</taxon>
        <taxon>Lachnospirales</taxon>
        <taxon>Lachnospiraceae</taxon>
        <taxon>Porcincola</taxon>
    </lineage>
</organism>
<protein>
    <submittedName>
        <fullName evidence="2">PrgI family protein</fullName>
    </submittedName>
</protein>
<keyword evidence="1" id="KW-0812">Transmembrane</keyword>